<dbReference type="STRING" id="926556.Echvi_4495"/>
<protein>
    <submittedName>
        <fullName evidence="1">Rrf2 family protein, putative transcriptional regulator</fullName>
    </submittedName>
</protein>
<dbReference type="GO" id="GO:0005829">
    <property type="term" value="C:cytosol"/>
    <property type="evidence" value="ECO:0007669"/>
    <property type="project" value="TreeGrafter"/>
</dbReference>
<dbReference type="SUPFAM" id="SSF46785">
    <property type="entry name" value="Winged helix' DNA-binding domain"/>
    <property type="match status" value="1"/>
</dbReference>
<dbReference type="NCBIfam" id="TIGR00738">
    <property type="entry name" value="rrf2_super"/>
    <property type="match status" value="1"/>
</dbReference>
<reference evidence="2" key="1">
    <citation type="submission" date="2012-02" db="EMBL/GenBank/DDBJ databases">
        <title>The complete genome of Echinicola vietnamensis DSM 17526.</title>
        <authorList>
            <person name="Lucas S."/>
            <person name="Copeland A."/>
            <person name="Lapidus A."/>
            <person name="Glavina del Rio T."/>
            <person name="Dalin E."/>
            <person name="Tice H."/>
            <person name="Bruce D."/>
            <person name="Goodwin L."/>
            <person name="Pitluck S."/>
            <person name="Peters L."/>
            <person name="Ovchinnikova G."/>
            <person name="Teshima H."/>
            <person name="Kyrpides N."/>
            <person name="Mavromatis K."/>
            <person name="Ivanova N."/>
            <person name="Brettin T."/>
            <person name="Detter J.C."/>
            <person name="Han C."/>
            <person name="Larimer F."/>
            <person name="Land M."/>
            <person name="Hauser L."/>
            <person name="Markowitz V."/>
            <person name="Cheng J.-F."/>
            <person name="Hugenholtz P."/>
            <person name="Woyke T."/>
            <person name="Wu D."/>
            <person name="Brambilla E."/>
            <person name="Klenk H.-P."/>
            <person name="Eisen J.A."/>
        </authorList>
    </citation>
    <scope>NUCLEOTIDE SEQUENCE [LARGE SCALE GENOMIC DNA]</scope>
    <source>
        <strain evidence="2">DSM 17526 / LMG 23754 / KMM 6221</strain>
    </source>
</reference>
<dbReference type="EMBL" id="CP003346">
    <property type="protein sequence ID" value="AGA80670.1"/>
    <property type="molecule type" value="Genomic_DNA"/>
</dbReference>
<dbReference type="InterPro" id="IPR036388">
    <property type="entry name" value="WH-like_DNA-bd_sf"/>
</dbReference>
<dbReference type="InterPro" id="IPR036390">
    <property type="entry name" value="WH_DNA-bd_sf"/>
</dbReference>
<dbReference type="Pfam" id="PF02082">
    <property type="entry name" value="Rrf2"/>
    <property type="match status" value="1"/>
</dbReference>
<keyword evidence="2" id="KW-1185">Reference proteome</keyword>
<organism evidence="1 2">
    <name type="scientific">Echinicola vietnamensis (strain DSM 17526 / LMG 23754 / KMM 6221)</name>
    <dbReference type="NCBI Taxonomy" id="926556"/>
    <lineage>
        <taxon>Bacteria</taxon>
        <taxon>Pseudomonadati</taxon>
        <taxon>Bacteroidota</taxon>
        <taxon>Cytophagia</taxon>
        <taxon>Cytophagales</taxon>
        <taxon>Cyclobacteriaceae</taxon>
        <taxon>Echinicola</taxon>
    </lineage>
</organism>
<sequence length="144" mass="16103">MFSKACEYAIRAVLFVAAQSQMGNRTSLKEISKEIGSPEAFTAKILQQLSKNNILKGIKGPYGGFEVGESEMNNIRLIDIVHIMDGDSLFKGCALGLENCNNEKPCPLHTEFMEIRNQIHQLLENTTLRNLSDEIVNGLTFLKR</sequence>
<dbReference type="Proteomes" id="UP000010796">
    <property type="component" value="Chromosome"/>
</dbReference>
<evidence type="ECO:0000313" key="2">
    <source>
        <dbReference type="Proteomes" id="UP000010796"/>
    </source>
</evidence>
<dbReference type="PANTHER" id="PTHR33221">
    <property type="entry name" value="WINGED HELIX-TURN-HELIX TRANSCRIPTIONAL REGULATOR, RRF2 FAMILY"/>
    <property type="match status" value="1"/>
</dbReference>
<gene>
    <name evidence="1" type="ordered locus">Echvi_4495</name>
</gene>
<accession>L0G740</accession>
<evidence type="ECO:0000313" key="1">
    <source>
        <dbReference type="EMBL" id="AGA80670.1"/>
    </source>
</evidence>
<dbReference type="KEGG" id="evi:Echvi_4495"/>
<dbReference type="PROSITE" id="PS51197">
    <property type="entry name" value="HTH_RRF2_2"/>
    <property type="match status" value="1"/>
</dbReference>
<name>L0G740_ECHVK</name>
<dbReference type="GO" id="GO:0003700">
    <property type="term" value="F:DNA-binding transcription factor activity"/>
    <property type="evidence" value="ECO:0007669"/>
    <property type="project" value="TreeGrafter"/>
</dbReference>
<dbReference type="HOGENOM" id="CLU_107144_1_4_10"/>
<proteinExistence type="predicted"/>
<dbReference type="Gene3D" id="1.10.10.10">
    <property type="entry name" value="Winged helix-like DNA-binding domain superfamily/Winged helix DNA-binding domain"/>
    <property type="match status" value="1"/>
</dbReference>
<dbReference type="OrthoDB" id="9808360at2"/>
<dbReference type="RefSeq" id="WP_015268192.1">
    <property type="nucleotide sequence ID" value="NC_019904.1"/>
</dbReference>
<dbReference type="InterPro" id="IPR000944">
    <property type="entry name" value="Tscrpt_reg_Rrf2"/>
</dbReference>
<dbReference type="PANTHER" id="PTHR33221:SF13">
    <property type="entry name" value="TRANSCRIPTIONAL REGULATOR-RELATED"/>
    <property type="match status" value="1"/>
</dbReference>
<dbReference type="eggNOG" id="COG1959">
    <property type="taxonomic scope" value="Bacteria"/>
</dbReference>
<dbReference type="AlphaFoldDB" id="L0G740"/>